<accession>A0A918VT43</accession>
<dbReference type="Proteomes" id="UP000646579">
    <property type="component" value="Unassembled WGS sequence"/>
</dbReference>
<dbReference type="Gene3D" id="3.30.160.250">
    <property type="match status" value="1"/>
</dbReference>
<evidence type="ECO:0000313" key="3">
    <source>
        <dbReference type="Proteomes" id="UP000646579"/>
    </source>
</evidence>
<feature type="domain" description="HicB-like antitoxin of toxin-antitoxin system" evidence="1">
    <location>
        <begin position="8"/>
        <end position="90"/>
    </location>
</feature>
<dbReference type="PANTHER" id="PTHR34504:SF2">
    <property type="entry name" value="UPF0150 PROTEIN SSL0259"/>
    <property type="match status" value="1"/>
</dbReference>
<sequence length="105" mass="11679">MDKETRRYVAVIMKEPDAPYLATVPDLGAMFTLGDTAEEAKANLPDAIETYLDGMGTDGRSLPEPRSRKAVLAHIEEPVVEDYVIEIDVAPETEPSLTNRNSFRR</sequence>
<reference evidence="2" key="2">
    <citation type="submission" date="2020-09" db="EMBL/GenBank/DDBJ databases">
        <authorList>
            <person name="Sun Q."/>
            <person name="Kim S."/>
        </authorList>
    </citation>
    <scope>NUCLEOTIDE SEQUENCE</scope>
    <source>
        <strain evidence="2">KCTC 32437</strain>
    </source>
</reference>
<gene>
    <name evidence="2" type="ORF">GCM10007989_14210</name>
</gene>
<name>A0A918VT43_9HYPH</name>
<proteinExistence type="predicted"/>
<dbReference type="RefSeq" id="WP_189424769.1">
    <property type="nucleotide sequence ID" value="NZ_BMZE01000002.1"/>
</dbReference>
<keyword evidence="3" id="KW-1185">Reference proteome</keyword>
<dbReference type="InterPro" id="IPR031807">
    <property type="entry name" value="HicB-like"/>
</dbReference>
<reference evidence="2" key="1">
    <citation type="journal article" date="2014" name="Int. J. Syst. Evol. Microbiol.">
        <title>Complete genome sequence of Corynebacterium casei LMG S-19264T (=DSM 44701T), isolated from a smear-ripened cheese.</title>
        <authorList>
            <consortium name="US DOE Joint Genome Institute (JGI-PGF)"/>
            <person name="Walter F."/>
            <person name="Albersmeier A."/>
            <person name="Kalinowski J."/>
            <person name="Ruckert C."/>
        </authorList>
    </citation>
    <scope>NUCLEOTIDE SEQUENCE</scope>
    <source>
        <strain evidence="2">KCTC 32437</strain>
    </source>
</reference>
<dbReference type="PANTHER" id="PTHR34504">
    <property type="entry name" value="ANTITOXIN HICB"/>
    <property type="match status" value="1"/>
</dbReference>
<comment type="caution">
    <text evidence="2">The sequence shown here is derived from an EMBL/GenBank/DDBJ whole genome shotgun (WGS) entry which is preliminary data.</text>
</comment>
<dbReference type="SUPFAM" id="SSF143100">
    <property type="entry name" value="TTHA1013/TTHA0281-like"/>
    <property type="match status" value="1"/>
</dbReference>
<dbReference type="AlphaFoldDB" id="A0A918VT43"/>
<organism evidence="2 3">
    <name type="scientific">Devosia pacifica</name>
    <dbReference type="NCBI Taxonomy" id="1335967"/>
    <lineage>
        <taxon>Bacteria</taxon>
        <taxon>Pseudomonadati</taxon>
        <taxon>Pseudomonadota</taxon>
        <taxon>Alphaproteobacteria</taxon>
        <taxon>Hyphomicrobiales</taxon>
        <taxon>Devosiaceae</taxon>
        <taxon>Devosia</taxon>
    </lineage>
</organism>
<protein>
    <recommendedName>
        <fullName evidence="1">HicB-like antitoxin of toxin-antitoxin system domain-containing protein</fullName>
    </recommendedName>
</protein>
<dbReference type="InterPro" id="IPR051404">
    <property type="entry name" value="TA_system_antitoxin"/>
</dbReference>
<evidence type="ECO:0000259" key="1">
    <source>
        <dbReference type="Pfam" id="PF15919"/>
    </source>
</evidence>
<dbReference type="EMBL" id="BMZE01000002">
    <property type="protein sequence ID" value="GHA20330.1"/>
    <property type="molecule type" value="Genomic_DNA"/>
</dbReference>
<dbReference type="Pfam" id="PF15919">
    <property type="entry name" value="HicB_lk_antitox"/>
    <property type="match status" value="1"/>
</dbReference>
<evidence type="ECO:0000313" key="2">
    <source>
        <dbReference type="EMBL" id="GHA20330.1"/>
    </source>
</evidence>
<dbReference type="InterPro" id="IPR035069">
    <property type="entry name" value="TTHA1013/TTHA0281-like"/>
</dbReference>